<evidence type="ECO:0000256" key="2">
    <source>
        <dbReference type="ARBA" id="ARBA00022670"/>
    </source>
</evidence>
<dbReference type="GO" id="GO:0008237">
    <property type="term" value="F:metallopeptidase activity"/>
    <property type="evidence" value="ECO:0007669"/>
    <property type="project" value="UniProtKB-KW"/>
</dbReference>
<dbReference type="Gene3D" id="3.40.140.10">
    <property type="entry name" value="Cytidine Deaminase, domain 2"/>
    <property type="match status" value="1"/>
</dbReference>
<evidence type="ECO:0000256" key="3">
    <source>
        <dbReference type="ARBA" id="ARBA00022723"/>
    </source>
</evidence>
<dbReference type="CDD" id="cd08071">
    <property type="entry name" value="MPN_DUF2466"/>
    <property type="match status" value="1"/>
</dbReference>
<evidence type="ECO:0000259" key="8">
    <source>
        <dbReference type="PROSITE" id="PS50249"/>
    </source>
</evidence>
<dbReference type="InterPro" id="IPR001405">
    <property type="entry name" value="UPF0758"/>
</dbReference>
<keyword evidence="10" id="KW-1185">Reference proteome</keyword>
<dbReference type="Proteomes" id="UP000295244">
    <property type="component" value="Unassembled WGS sequence"/>
</dbReference>
<comment type="caution">
    <text evidence="9">The sequence shown here is derived from an EMBL/GenBank/DDBJ whole genome shotgun (WGS) entry which is preliminary data.</text>
</comment>
<dbReference type="GO" id="GO:0006508">
    <property type="term" value="P:proteolysis"/>
    <property type="evidence" value="ECO:0007669"/>
    <property type="project" value="UniProtKB-KW"/>
</dbReference>
<dbReference type="SUPFAM" id="SSF47781">
    <property type="entry name" value="RuvA domain 2-like"/>
    <property type="match status" value="1"/>
</dbReference>
<proteinExistence type="inferred from homology"/>
<dbReference type="InterPro" id="IPR010994">
    <property type="entry name" value="RuvA_2-like"/>
</dbReference>
<reference evidence="9 10" key="1">
    <citation type="submission" date="2019-03" db="EMBL/GenBank/DDBJ databases">
        <title>Whole genome sequence of a novel Rubrobacter taiwanensis strain, isolated from Yellowstone National Park.</title>
        <authorList>
            <person name="Freed S."/>
            <person name="Ramaley R.F."/>
            <person name="Kyndt J.A."/>
        </authorList>
    </citation>
    <scope>NUCLEOTIDE SEQUENCE [LARGE SCALE GENOMIC DNA]</scope>
    <source>
        <strain evidence="9 10">Yellowstone</strain>
    </source>
</reference>
<evidence type="ECO:0000313" key="10">
    <source>
        <dbReference type="Proteomes" id="UP000295244"/>
    </source>
</evidence>
<dbReference type="OrthoDB" id="9804482at2"/>
<evidence type="ECO:0000256" key="4">
    <source>
        <dbReference type="ARBA" id="ARBA00022801"/>
    </source>
</evidence>
<gene>
    <name evidence="9" type="ORF">E0L93_07330</name>
</gene>
<dbReference type="Pfam" id="PF20582">
    <property type="entry name" value="UPF0758_N"/>
    <property type="match status" value="1"/>
</dbReference>
<dbReference type="Pfam" id="PF04002">
    <property type="entry name" value="RadC"/>
    <property type="match status" value="1"/>
</dbReference>
<dbReference type="NCBIfam" id="NF000642">
    <property type="entry name" value="PRK00024.1"/>
    <property type="match status" value="1"/>
</dbReference>
<dbReference type="RefSeq" id="WP_132690475.1">
    <property type="nucleotide sequence ID" value="NZ_SKBU01000014.1"/>
</dbReference>
<keyword evidence="4" id="KW-0378">Hydrolase</keyword>
<dbReference type="GO" id="GO:0046872">
    <property type="term" value="F:metal ion binding"/>
    <property type="evidence" value="ECO:0007669"/>
    <property type="project" value="UniProtKB-KW"/>
</dbReference>
<keyword evidence="6" id="KW-0482">Metalloprotease</keyword>
<keyword evidence="5" id="KW-0862">Zinc</keyword>
<feature type="domain" description="MPN" evidence="8">
    <location>
        <begin position="108"/>
        <end position="229"/>
    </location>
</feature>
<evidence type="ECO:0000256" key="5">
    <source>
        <dbReference type="ARBA" id="ARBA00022833"/>
    </source>
</evidence>
<evidence type="ECO:0000256" key="1">
    <source>
        <dbReference type="ARBA" id="ARBA00010243"/>
    </source>
</evidence>
<comment type="similarity">
    <text evidence="1 7">Belongs to the UPF0758 family.</text>
</comment>
<dbReference type="PANTHER" id="PTHR30471:SF3">
    <property type="entry name" value="UPF0758 PROTEIN YEES-RELATED"/>
    <property type="match status" value="1"/>
</dbReference>
<evidence type="ECO:0000313" key="9">
    <source>
        <dbReference type="EMBL" id="TCJ17334.1"/>
    </source>
</evidence>
<accession>A0A4R1BJ73</accession>
<evidence type="ECO:0000256" key="6">
    <source>
        <dbReference type="ARBA" id="ARBA00023049"/>
    </source>
</evidence>
<evidence type="ECO:0000256" key="7">
    <source>
        <dbReference type="RuleBase" id="RU003797"/>
    </source>
</evidence>
<dbReference type="InterPro" id="IPR025657">
    <property type="entry name" value="RadC_JAB"/>
</dbReference>
<dbReference type="PANTHER" id="PTHR30471">
    <property type="entry name" value="DNA REPAIR PROTEIN RADC"/>
    <property type="match status" value="1"/>
</dbReference>
<dbReference type="NCBIfam" id="TIGR00608">
    <property type="entry name" value="radc"/>
    <property type="match status" value="1"/>
</dbReference>
<keyword evidence="3" id="KW-0479">Metal-binding</keyword>
<dbReference type="InterPro" id="IPR046778">
    <property type="entry name" value="UPF0758_N"/>
</dbReference>
<name>A0A4R1BJ73_9ACTN</name>
<dbReference type="PROSITE" id="PS50249">
    <property type="entry name" value="MPN"/>
    <property type="match status" value="1"/>
</dbReference>
<dbReference type="InterPro" id="IPR037518">
    <property type="entry name" value="MPN"/>
</dbReference>
<keyword evidence="2" id="KW-0645">Protease</keyword>
<organism evidence="9 10">
    <name type="scientific">Rubrobacter taiwanensis</name>
    <dbReference type="NCBI Taxonomy" id="185139"/>
    <lineage>
        <taxon>Bacteria</taxon>
        <taxon>Bacillati</taxon>
        <taxon>Actinomycetota</taxon>
        <taxon>Rubrobacteria</taxon>
        <taxon>Rubrobacterales</taxon>
        <taxon>Rubrobacteraceae</taxon>
        <taxon>Rubrobacter</taxon>
    </lineage>
</organism>
<dbReference type="AlphaFoldDB" id="A0A4R1BJ73"/>
<dbReference type="EMBL" id="SKBU01000014">
    <property type="protein sequence ID" value="TCJ17334.1"/>
    <property type="molecule type" value="Genomic_DNA"/>
</dbReference>
<sequence>MVRQRRYTIKELPPELRPRERLLAEGPEALSSAELLGLLFGIGSREKTAVELAQQVISDSGGLHGLYGVSAHELMQVNGIGEAKACIILAAVELGKRVARVRNPERPVVSSPADVDELLRGRIANADRENFIAVLLNTKNEVIGSPVISVGTVSEALVHPREVFKPAVRASAASVILAHNHPTGRVEPSRQDREVTRRLVEASGILGIDLLDHVIIGDGFFSMRENKML</sequence>
<protein>
    <submittedName>
        <fullName evidence="9">JAB domain-containing protein</fullName>
    </submittedName>
</protein>